<feature type="binding site" evidence="10">
    <location>
        <position position="216"/>
    </location>
    <ligand>
        <name>UDP-N-acetyl-alpha-D-glucosamine</name>
        <dbReference type="ChEBI" id="CHEBI:57705"/>
    </ligand>
</feature>
<evidence type="ECO:0000256" key="4">
    <source>
        <dbReference type="ARBA" id="ARBA00022679"/>
    </source>
</evidence>
<evidence type="ECO:0000256" key="6">
    <source>
        <dbReference type="ARBA" id="ARBA00022984"/>
    </source>
</evidence>
<dbReference type="GO" id="GO:0050511">
    <property type="term" value="F:undecaprenyldiphospho-muramoylpentapeptide beta-N-acetylglucosaminyltransferase activity"/>
    <property type="evidence" value="ECO:0007669"/>
    <property type="project" value="UniProtKB-UniRule"/>
</dbReference>
<keyword evidence="8 10" id="KW-0131">Cell cycle</keyword>
<evidence type="ECO:0000256" key="7">
    <source>
        <dbReference type="ARBA" id="ARBA00023136"/>
    </source>
</evidence>
<dbReference type="HAMAP" id="MF_00033">
    <property type="entry name" value="MurG"/>
    <property type="match status" value="1"/>
</dbReference>
<comment type="catalytic activity">
    <reaction evidence="10">
        <text>di-trans,octa-cis-undecaprenyl diphospho-N-acetyl-alpha-D-muramoyl-L-alanyl-D-glutamyl-meso-2,6-diaminopimeloyl-D-alanyl-D-alanine + UDP-N-acetyl-alpha-D-glucosamine = di-trans,octa-cis-undecaprenyl diphospho-[N-acetyl-alpha-D-glucosaminyl-(1-&gt;4)]-N-acetyl-alpha-D-muramoyl-L-alanyl-D-glutamyl-meso-2,6-diaminopimeloyl-D-alanyl-D-alanine + UDP + H(+)</text>
        <dbReference type="Rhea" id="RHEA:31227"/>
        <dbReference type="ChEBI" id="CHEBI:15378"/>
        <dbReference type="ChEBI" id="CHEBI:57705"/>
        <dbReference type="ChEBI" id="CHEBI:58223"/>
        <dbReference type="ChEBI" id="CHEBI:61387"/>
        <dbReference type="ChEBI" id="CHEBI:61388"/>
        <dbReference type="EC" id="2.4.1.227"/>
    </reaction>
</comment>
<evidence type="ECO:0000256" key="1">
    <source>
        <dbReference type="ARBA" id="ARBA00022475"/>
    </source>
</evidence>
<feature type="domain" description="Glycosyl transferase family 28 C-terminal" evidence="12">
    <location>
        <begin position="209"/>
        <end position="377"/>
    </location>
</feature>
<organism evidence="13 14">
    <name type="scientific">Natranaerobius trueperi</name>
    <dbReference type="NCBI Taxonomy" id="759412"/>
    <lineage>
        <taxon>Bacteria</taxon>
        <taxon>Bacillati</taxon>
        <taxon>Bacillota</taxon>
        <taxon>Clostridia</taxon>
        <taxon>Natranaerobiales</taxon>
        <taxon>Natranaerobiaceae</taxon>
        <taxon>Natranaerobius</taxon>
    </lineage>
</organism>
<dbReference type="GO" id="GO:0005886">
    <property type="term" value="C:plasma membrane"/>
    <property type="evidence" value="ECO:0007669"/>
    <property type="project" value="UniProtKB-SubCell"/>
</dbReference>
<dbReference type="NCBIfam" id="TIGR01133">
    <property type="entry name" value="murG"/>
    <property type="match status" value="1"/>
</dbReference>
<dbReference type="UniPathway" id="UPA00219"/>
<keyword evidence="5 10" id="KW-0133">Cell shape</keyword>
<feature type="binding site" evidence="10">
    <location>
        <begin position="30"/>
        <end position="32"/>
    </location>
    <ligand>
        <name>UDP-N-acetyl-alpha-D-glucosamine</name>
        <dbReference type="ChEBI" id="CHEBI:57705"/>
    </ligand>
</feature>
<dbReference type="Proteomes" id="UP000214588">
    <property type="component" value="Unassembled WGS sequence"/>
</dbReference>
<feature type="binding site" evidence="10">
    <location>
        <position position="144"/>
    </location>
    <ligand>
        <name>UDP-N-acetyl-alpha-D-glucosamine</name>
        <dbReference type="ChEBI" id="CHEBI:57705"/>
    </ligand>
</feature>
<evidence type="ECO:0000256" key="9">
    <source>
        <dbReference type="ARBA" id="ARBA00023316"/>
    </source>
</evidence>
<comment type="caution">
    <text evidence="10">Lacks conserved residue(s) required for the propagation of feature annotation.</text>
</comment>
<feature type="binding site" evidence="10">
    <location>
        <position position="321"/>
    </location>
    <ligand>
        <name>UDP-N-acetyl-alpha-D-glucosamine</name>
        <dbReference type="ChEBI" id="CHEBI:57705"/>
    </ligand>
</feature>
<dbReference type="Gene3D" id="3.40.50.2000">
    <property type="entry name" value="Glycogen Phosphorylase B"/>
    <property type="match status" value="2"/>
</dbReference>
<dbReference type="GO" id="GO:0051301">
    <property type="term" value="P:cell division"/>
    <property type="evidence" value="ECO:0007669"/>
    <property type="project" value="UniProtKB-KW"/>
</dbReference>
<reference evidence="13 14" key="1">
    <citation type="submission" date="2017-06" db="EMBL/GenBank/DDBJ databases">
        <title>Draft Genome Sequence of Natranaerobius trueperi halophilic, alkalithermophilic bacteria from soda lakes.</title>
        <authorList>
            <person name="Zhao B."/>
        </authorList>
    </citation>
    <scope>NUCLEOTIDE SEQUENCE [LARGE SCALE GENOMIC DNA]</scope>
    <source>
        <strain evidence="13 14">DSM 18760</strain>
    </source>
</reference>
<evidence type="ECO:0000256" key="2">
    <source>
        <dbReference type="ARBA" id="ARBA00022618"/>
    </source>
</evidence>
<keyword evidence="7 10" id="KW-0472">Membrane</keyword>
<accession>A0A226BYY2</accession>
<evidence type="ECO:0000256" key="10">
    <source>
        <dbReference type="HAMAP-Rule" id="MF_00033"/>
    </source>
</evidence>
<evidence type="ECO:0000259" key="11">
    <source>
        <dbReference type="Pfam" id="PF03033"/>
    </source>
</evidence>
<keyword evidence="2 10" id="KW-0132">Cell division</keyword>
<keyword evidence="9 10" id="KW-0961">Cell wall biogenesis/degradation</keyword>
<dbReference type="CDD" id="cd03785">
    <property type="entry name" value="GT28_MurG"/>
    <property type="match status" value="1"/>
</dbReference>
<dbReference type="AlphaFoldDB" id="A0A226BYY2"/>
<keyword evidence="14" id="KW-1185">Reference proteome</keyword>
<evidence type="ECO:0000256" key="8">
    <source>
        <dbReference type="ARBA" id="ARBA00023306"/>
    </source>
</evidence>
<comment type="similarity">
    <text evidence="10">Belongs to the glycosyltransferase 28 family. MurG subfamily.</text>
</comment>
<gene>
    <name evidence="10 13" type="primary">murG</name>
    <name evidence="13" type="ORF">CDO51_04485</name>
</gene>
<dbReference type="GO" id="GO:0005975">
    <property type="term" value="P:carbohydrate metabolic process"/>
    <property type="evidence" value="ECO:0007669"/>
    <property type="project" value="InterPro"/>
</dbReference>
<dbReference type="PANTHER" id="PTHR21015">
    <property type="entry name" value="UDP-N-ACETYLGLUCOSAMINE--N-ACETYLMURAMYL-(PENTAPEPTIDE) PYROPHOSPHORYL-UNDECAPRENOL N-ACETYLGLUCOSAMINE TRANSFERASE 1"/>
    <property type="match status" value="1"/>
</dbReference>
<dbReference type="InterPro" id="IPR006009">
    <property type="entry name" value="GlcNAc_MurG"/>
</dbReference>
<dbReference type="InterPro" id="IPR007235">
    <property type="entry name" value="Glyco_trans_28_C"/>
</dbReference>
<keyword evidence="3 10" id="KW-0328">Glycosyltransferase</keyword>
<dbReference type="GO" id="GO:0051991">
    <property type="term" value="F:UDP-N-acetyl-D-glucosamine:N-acetylmuramoyl-L-alanyl-D-glutamyl-meso-2,6-diaminopimelyl-D-alanyl-D-alanine-diphosphoundecaprenol 4-beta-N-acetylglucosaminlytransferase activity"/>
    <property type="evidence" value="ECO:0007669"/>
    <property type="project" value="RHEA"/>
</dbReference>
<dbReference type="InterPro" id="IPR004276">
    <property type="entry name" value="GlycoTrans_28_N"/>
</dbReference>
<dbReference type="Pfam" id="PF03033">
    <property type="entry name" value="Glyco_transf_28"/>
    <property type="match status" value="1"/>
</dbReference>
<evidence type="ECO:0000313" key="14">
    <source>
        <dbReference type="Proteomes" id="UP000214588"/>
    </source>
</evidence>
<dbReference type="EC" id="2.4.1.227" evidence="10"/>
<comment type="subcellular location">
    <subcellularLocation>
        <location evidence="10">Cell membrane</location>
        <topology evidence="10">Peripheral membrane protein</topology>
        <orientation evidence="10">Cytoplasmic side</orientation>
    </subcellularLocation>
</comment>
<keyword evidence="4 10" id="KW-0808">Transferase</keyword>
<dbReference type="Pfam" id="PF04101">
    <property type="entry name" value="Glyco_tran_28_C"/>
    <property type="match status" value="1"/>
</dbReference>
<sequence>MEFYSMFQSIIILNIVRRNLMKVLVTGGGTGGHIYPALAVINILNKKYPKAETLYVGTSTGMEQKIVPEKGLDFTTINARGLPRKLNKDLLYFSRDLMKGINQSKRIIKEFTPDVVLGTGGYVCGPVLLAAKKFRIPTVIHEQNAIPGITNKYLSRMVDYTCVSFPESKKYFKKAKNIIVTGNPRAEELNQKSQDEALKSFDLSANKKTILIVSGSRGAQVINKIMSQAIPEILTSSNKIQIIYVTGNEYYDDIKSEIENNIDYTSVDNLKFYPYLKNMPDALASADLVVSRAGATTLAELTAAGKPSILIPSPNVTNNHQMVNASILAQRGAAKLIEENNLTKEKVTEVLNEIILDEEKLNEMKKLNFELGYPKAASNVCDVLSSFIG</sequence>
<evidence type="ECO:0000256" key="3">
    <source>
        <dbReference type="ARBA" id="ARBA00022676"/>
    </source>
</evidence>
<comment type="caution">
    <text evidence="13">The sequence shown here is derived from an EMBL/GenBank/DDBJ whole genome shotgun (WGS) entry which is preliminary data.</text>
</comment>
<comment type="pathway">
    <text evidence="10">Cell wall biogenesis; peptidoglycan biosynthesis.</text>
</comment>
<dbReference type="EMBL" id="NIQC01000007">
    <property type="protein sequence ID" value="OWZ84131.1"/>
    <property type="molecule type" value="Genomic_DNA"/>
</dbReference>
<evidence type="ECO:0000313" key="13">
    <source>
        <dbReference type="EMBL" id="OWZ84131.1"/>
    </source>
</evidence>
<protein>
    <recommendedName>
        <fullName evidence="10">UDP-N-acetylglucosamine--N-acetylmuramyl-(pentapeptide) pyrophosphoryl-undecaprenol N-acetylglucosamine transferase</fullName>
        <ecNumber evidence="10">2.4.1.227</ecNumber>
    </recommendedName>
    <alternativeName>
        <fullName evidence="10">Undecaprenyl-PP-MurNAc-pentapeptide-UDPGlcNAc GlcNAc transferase</fullName>
    </alternativeName>
</protein>
<comment type="function">
    <text evidence="10">Cell wall formation. Catalyzes the transfer of a GlcNAc subunit on undecaprenyl-pyrophosphoryl-MurNAc-pentapeptide (lipid intermediate I) to form undecaprenyl-pyrophosphoryl-MurNAc-(pentapeptide)GlcNAc (lipid intermediate II).</text>
</comment>
<feature type="domain" description="Glycosyltransferase family 28 N-terminal" evidence="11">
    <location>
        <begin position="23"/>
        <end position="159"/>
    </location>
</feature>
<dbReference type="PANTHER" id="PTHR21015:SF22">
    <property type="entry name" value="GLYCOSYLTRANSFERASE"/>
    <property type="match status" value="1"/>
</dbReference>
<dbReference type="GO" id="GO:0071555">
    <property type="term" value="P:cell wall organization"/>
    <property type="evidence" value="ECO:0007669"/>
    <property type="project" value="UniProtKB-KW"/>
</dbReference>
<dbReference type="SUPFAM" id="SSF53756">
    <property type="entry name" value="UDP-Glycosyltransferase/glycogen phosphorylase"/>
    <property type="match status" value="1"/>
</dbReference>
<dbReference type="GO" id="GO:0009252">
    <property type="term" value="P:peptidoglycan biosynthetic process"/>
    <property type="evidence" value="ECO:0007669"/>
    <property type="project" value="UniProtKB-UniRule"/>
</dbReference>
<evidence type="ECO:0000256" key="5">
    <source>
        <dbReference type="ARBA" id="ARBA00022960"/>
    </source>
</evidence>
<name>A0A226BYY2_9FIRM</name>
<dbReference type="GO" id="GO:0008360">
    <property type="term" value="P:regulation of cell shape"/>
    <property type="evidence" value="ECO:0007669"/>
    <property type="project" value="UniProtKB-KW"/>
</dbReference>
<proteinExistence type="inferred from homology"/>
<keyword evidence="1 10" id="KW-1003">Cell membrane</keyword>
<evidence type="ECO:0000259" key="12">
    <source>
        <dbReference type="Pfam" id="PF04101"/>
    </source>
</evidence>
<keyword evidence="6 10" id="KW-0573">Peptidoglycan synthesis</keyword>